<dbReference type="RefSeq" id="XP_010259168.1">
    <property type="nucleotide sequence ID" value="XM_010260866.2"/>
</dbReference>
<dbReference type="Proteomes" id="UP000189703">
    <property type="component" value="Unplaced"/>
</dbReference>
<dbReference type="PANTHER" id="PTHR33156:SF59">
    <property type="entry name" value="PROTEIN NUCLEAR FUSION DEFECTIVE 6, CHLOROPLASTIC_MITOCHONDRIAL-LIKE"/>
    <property type="match status" value="1"/>
</dbReference>
<evidence type="ECO:0000313" key="1">
    <source>
        <dbReference type="Proteomes" id="UP000189703"/>
    </source>
</evidence>
<organism evidence="1 2">
    <name type="scientific">Nelumbo nucifera</name>
    <name type="common">Sacred lotus</name>
    <dbReference type="NCBI Taxonomy" id="4432"/>
    <lineage>
        <taxon>Eukaryota</taxon>
        <taxon>Viridiplantae</taxon>
        <taxon>Streptophyta</taxon>
        <taxon>Embryophyta</taxon>
        <taxon>Tracheophyta</taxon>
        <taxon>Spermatophyta</taxon>
        <taxon>Magnoliopsida</taxon>
        <taxon>Proteales</taxon>
        <taxon>Nelumbonaceae</taxon>
        <taxon>Nelumbo</taxon>
    </lineage>
</organism>
<dbReference type="AlphaFoldDB" id="A0A1U7ZXD2"/>
<gene>
    <name evidence="2" type="primary">LOC104598662</name>
</gene>
<evidence type="ECO:0000313" key="2">
    <source>
        <dbReference type="RefSeq" id="XP_010259168.1"/>
    </source>
</evidence>
<protein>
    <submittedName>
        <fullName evidence="2">Protein NUCLEAR FUSION DEFECTIVE 6, chloroplastic/mitochondrial-like isoform X1</fullName>
    </submittedName>
</protein>
<dbReference type="GeneID" id="104598662"/>
<dbReference type="InterPro" id="IPR043459">
    <property type="entry name" value="NFD6/NOXY2-like"/>
</dbReference>
<dbReference type="OrthoDB" id="736963at2759"/>
<sequence length="99" mass="10889">MVTALAVGCTRSVLRSTIVRNAAARIATETKAARSSFRISKQKNLSHRLFRSPVEMSCCVESMMPHHTATASALLTSMLSVSHRRGYGWLPEGQRNEAN</sequence>
<dbReference type="PANTHER" id="PTHR33156">
    <property type="entry name" value="OS02G0230000 PROTEIN"/>
    <property type="match status" value="1"/>
</dbReference>
<accession>A0A1U7ZXD2</accession>
<name>A0A1U7ZXD2_NELNU</name>
<keyword evidence="1" id="KW-1185">Reference proteome</keyword>
<dbReference type="eggNOG" id="ENOG502S3KJ">
    <property type="taxonomic scope" value="Eukaryota"/>
</dbReference>
<dbReference type="InParanoid" id="A0A1U7ZXD2"/>
<dbReference type="FunCoup" id="A0A1U7ZXD2">
    <property type="interactions" value="16"/>
</dbReference>
<reference evidence="2" key="1">
    <citation type="submission" date="2025-08" db="UniProtKB">
        <authorList>
            <consortium name="RefSeq"/>
        </authorList>
    </citation>
    <scope>IDENTIFICATION</scope>
</reference>
<proteinExistence type="predicted"/>
<dbReference type="OMA" id="CWISEDH"/>
<dbReference type="KEGG" id="nnu:104598662"/>